<protein>
    <submittedName>
        <fullName evidence="10">DHA2 family efflux MFS transporter permease subunit</fullName>
    </submittedName>
</protein>
<proteinExistence type="inferred from homology"/>
<sequence length="474" mass="51773">MIAILFIGAFVSFMNETFLNIALPSIMNDFDVSASTVQWLSTGYMLVNGILIPASAFLMQKFTNRQLYISAMTVFTIGSVLASVAPTFAVLLIARLLQASGAAIMAPLLMNVMLVSFPVEKRGAAMGVFGLVMITAPAIGPTLSGWVVEHYSWRTLFDIVFPIAILTLLLAIFKLKNVLPQKEISLDVLSLILSSIGFGGILYGFSSAGEKGWDSVYVYGTIVVGIISLILFIVRQLNLKEPLLEFRIYKYPMYALSSAISIVISMAMFSAMLLMPIYIQTIRGISPFDSGLLMLPGAIIMGIMSPITGRLFDKYGARILAVIGLSITIYTTYLFSNLTMDTSYGFIMFIYCMRMFGMSMVMMPVMTNGLNQLPQHLNPHATAMNNTLQQVSGAVGSAFLVTLMQNKTEAEMESLAMSTGGDPAKMAEAANTAMLEGINFSFQISVYIALVALVLTFFVKRVKPKEDNLMEKSA</sequence>
<dbReference type="EMBL" id="CP106878">
    <property type="protein sequence ID" value="WAA11331.1"/>
    <property type="molecule type" value="Genomic_DNA"/>
</dbReference>
<dbReference type="AlphaFoldDB" id="A0A9E8LXD7"/>
<dbReference type="GO" id="GO:0022857">
    <property type="term" value="F:transmembrane transporter activity"/>
    <property type="evidence" value="ECO:0007669"/>
    <property type="project" value="InterPro"/>
</dbReference>
<feature type="transmembrane region" description="Helical" evidence="8">
    <location>
        <begin position="71"/>
        <end position="93"/>
    </location>
</feature>
<feature type="transmembrane region" description="Helical" evidence="8">
    <location>
        <begin position="184"/>
        <end position="205"/>
    </location>
</feature>
<comment type="similarity">
    <text evidence="2">Belongs to the major facilitator superfamily. EmrB family.</text>
</comment>
<dbReference type="Gene3D" id="1.20.1720.10">
    <property type="entry name" value="Multidrug resistance protein D"/>
    <property type="match status" value="1"/>
</dbReference>
<evidence type="ECO:0000256" key="3">
    <source>
        <dbReference type="ARBA" id="ARBA00022448"/>
    </source>
</evidence>
<dbReference type="KEGG" id="faf:OE104_10925"/>
<evidence type="ECO:0000256" key="8">
    <source>
        <dbReference type="SAM" id="Phobius"/>
    </source>
</evidence>
<dbReference type="PANTHER" id="PTHR42718:SF9">
    <property type="entry name" value="MAJOR FACILITATOR SUPERFAMILY MULTIDRUG TRANSPORTER MFSC"/>
    <property type="match status" value="1"/>
</dbReference>
<dbReference type="PANTHER" id="PTHR42718">
    <property type="entry name" value="MAJOR FACILITATOR SUPERFAMILY MULTIDRUG TRANSPORTER MFSC"/>
    <property type="match status" value="1"/>
</dbReference>
<reference evidence="10" key="1">
    <citation type="submission" date="2022-09" db="EMBL/GenBank/DDBJ databases">
        <title>Complete Genomes of Fervidibacillus albus and Fervidibacillus halotolerans isolated from tidal flat sediments.</title>
        <authorList>
            <person name="Kwon K.K."/>
            <person name="Yang S.-H."/>
            <person name="Park M.J."/>
            <person name="Oh H.-M."/>
        </authorList>
    </citation>
    <scope>NUCLEOTIDE SEQUENCE</scope>
    <source>
        <strain evidence="10">MEBiC13591</strain>
    </source>
</reference>
<feature type="transmembrane region" description="Helical" evidence="8">
    <location>
        <begin position="153"/>
        <end position="172"/>
    </location>
</feature>
<dbReference type="InterPro" id="IPR011701">
    <property type="entry name" value="MFS"/>
</dbReference>
<evidence type="ECO:0000256" key="7">
    <source>
        <dbReference type="ARBA" id="ARBA00023136"/>
    </source>
</evidence>
<keyword evidence="3" id="KW-0813">Transport</keyword>
<feature type="transmembrane region" description="Helical" evidence="8">
    <location>
        <begin position="440"/>
        <end position="459"/>
    </location>
</feature>
<dbReference type="InterPro" id="IPR036259">
    <property type="entry name" value="MFS_trans_sf"/>
</dbReference>
<dbReference type="Pfam" id="PF07690">
    <property type="entry name" value="MFS_1"/>
    <property type="match status" value="1"/>
</dbReference>
<dbReference type="InterPro" id="IPR020846">
    <property type="entry name" value="MFS_dom"/>
</dbReference>
<evidence type="ECO:0000256" key="4">
    <source>
        <dbReference type="ARBA" id="ARBA00022475"/>
    </source>
</evidence>
<dbReference type="NCBIfam" id="TIGR00711">
    <property type="entry name" value="efflux_EmrB"/>
    <property type="match status" value="1"/>
</dbReference>
<evidence type="ECO:0000256" key="2">
    <source>
        <dbReference type="ARBA" id="ARBA00008537"/>
    </source>
</evidence>
<accession>A0A9E8LXD7</accession>
<evidence type="ECO:0000259" key="9">
    <source>
        <dbReference type="PROSITE" id="PS50850"/>
    </source>
</evidence>
<keyword evidence="11" id="KW-1185">Reference proteome</keyword>
<evidence type="ECO:0000256" key="1">
    <source>
        <dbReference type="ARBA" id="ARBA00004651"/>
    </source>
</evidence>
<feature type="transmembrane region" description="Helical" evidence="8">
    <location>
        <begin position="99"/>
        <end position="117"/>
    </location>
</feature>
<dbReference type="Gene3D" id="1.20.1250.20">
    <property type="entry name" value="MFS general substrate transporter like domains"/>
    <property type="match status" value="1"/>
</dbReference>
<feature type="transmembrane region" description="Helical" evidence="8">
    <location>
        <begin position="291"/>
        <end position="312"/>
    </location>
</feature>
<feature type="transmembrane region" description="Helical" evidence="8">
    <location>
        <begin position="319"/>
        <end position="338"/>
    </location>
</feature>
<organism evidence="10 11">
    <name type="scientific">Fervidibacillus albus</name>
    <dbReference type="NCBI Taxonomy" id="2980026"/>
    <lineage>
        <taxon>Bacteria</taxon>
        <taxon>Bacillati</taxon>
        <taxon>Bacillota</taxon>
        <taxon>Bacilli</taxon>
        <taxon>Bacillales</taxon>
        <taxon>Bacillaceae</taxon>
        <taxon>Fervidibacillus</taxon>
    </lineage>
</organism>
<dbReference type="RefSeq" id="WP_275419152.1">
    <property type="nucleotide sequence ID" value="NZ_CP106878.1"/>
</dbReference>
<feature type="transmembrane region" description="Helical" evidence="8">
    <location>
        <begin position="124"/>
        <end position="147"/>
    </location>
</feature>
<name>A0A9E8LXD7_9BACI</name>
<dbReference type="SUPFAM" id="SSF103473">
    <property type="entry name" value="MFS general substrate transporter"/>
    <property type="match status" value="1"/>
</dbReference>
<evidence type="ECO:0000313" key="10">
    <source>
        <dbReference type="EMBL" id="WAA11331.1"/>
    </source>
</evidence>
<feature type="transmembrane region" description="Helical" evidence="8">
    <location>
        <begin position="217"/>
        <end position="234"/>
    </location>
</feature>
<evidence type="ECO:0000256" key="5">
    <source>
        <dbReference type="ARBA" id="ARBA00022692"/>
    </source>
</evidence>
<dbReference type="CDD" id="cd17503">
    <property type="entry name" value="MFS_LmrB_MDR_like"/>
    <property type="match status" value="1"/>
</dbReference>
<feature type="domain" description="Major facilitator superfamily (MFS) profile" evidence="9">
    <location>
        <begin position="1"/>
        <end position="464"/>
    </location>
</feature>
<keyword evidence="6 8" id="KW-1133">Transmembrane helix</keyword>
<evidence type="ECO:0000256" key="6">
    <source>
        <dbReference type="ARBA" id="ARBA00022989"/>
    </source>
</evidence>
<dbReference type="GO" id="GO:0005886">
    <property type="term" value="C:plasma membrane"/>
    <property type="evidence" value="ECO:0007669"/>
    <property type="project" value="UniProtKB-SubCell"/>
</dbReference>
<keyword evidence="7 8" id="KW-0472">Membrane</keyword>
<keyword evidence="4" id="KW-1003">Cell membrane</keyword>
<keyword evidence="5 8" id="KW-0812">Transmembrane</keyword>
<gene>
    <name evidence="10" type="ORF">OE104_10925</name>
</gene>
<feature type="transmembrane region" description="Helical" evidence="8">
    <location>
        <begin position="344"/>
        <end position="366"/>
    </location>
</feature>
<dbReference type="PROSITE" id="PS50850">
    <property type="entry name" value="MFS"/>
    <property type="match status" value="1"/>
</dbReference>
<dbReference type="PRINTS" id="PR01036">
    <property type="entry name" value="TCRTETB"/>
</dbReference>
<dbReference type="Proteomes" id="UP001164718">
    <property type="component" value="Chromosome"/>
</dbReference>
<dbReference type="InterPro" id="IPR004638">
    <property type="entry name" value="EmrB-like"/>
</dbReference>
<evidence type="ECO:0000313" key="11">
    <source>
        <dbReference type="Proteomes" id="UP001164718"/>
    </source>
</evidence>
<feature type="transmembrane region" description="Helical" evidence="8">
    <location>
        <begin position="38"/>
        <end position="59"/>
    </location>
</feature>
<comment type="subcellular location">
    <subcellularLocation>
        <location evidence="1">Cell membrane</location>
        <topology evidence="1">Multi-pass membrane protein</topology>
    </subcellularLocation>
</comment>
<feature type="transmembrane region" description="Helical" evidence="8">
    <location>
        <begin position="254"/>
        <end position="279"/>
    </location>
</feature>